<gene>
    <name evidence="2" type="ORF">JTE90_016553</name>
</gene>
<reference evidence="2 3" key="1">
    <citation type="journal article" date="2022" name="Nat. Ecol. Evol.">
        <title>A masculinizing supergene underlies an exaggerated male reproductive morph in a spider.</title>
        <authorList>
            <person name="Hendrickx F."/>
            <person name="De Corte Z."/>
            <person name="Sonet G."/>
            <person name="Van Belleghem S.M."/>
            <person name="Kostlbacher S."/>
            <person name="Vangestel C."/>
        </authorList>
    </citation>
    <scope>NUCLEOTIDE SEQUENCE [LARGE SCALE GENOMIC DNA]</scope>
    <source>
        <strain evidence="2">W744_W776</strain>
    </source>
</reference>
<dbReference type="AlphaFoldDB" id="A0AAV6THW8"/>
<dbReference type="EMBL" id="JAFNEN010004184">
    <property type="protein sequence ID" value="KAG8171299.1"/>
    <property type="molecule type" value="Genomic_DNA"/>
</dbReference>
<evidence type="ECO:0000256" key="1">
    <source>
        <dbReference type="SAM" id="MobiDB-lite"/>
    </source>
</evidence>
<protein>
    <submittedName>
        <fullName evidence="2">Uncharacterized protein</fullName>
    </submittedName>
</protein>
<sequence>MTKGFFPLGTCWDRGGAGTKLPISPDFKGPQRGAPGHRKDGCFTKRVPTRDDHSGDTNSSKKNNFSPGPPSTSPIGCFTAFGPEGPIPAGLGNLTPLFPFGGGKHELFLRFGRLSFNGFFPIPWARYHVKLLSQKPFPASS</sequence>
<accession>A0AAV6THW8</accession>
<dbReference type="Proteomes" id="UP000827092">
    <property type="component" value="Unassembled WGS sequence"/>
</dbReference>
<evidence type="ECO:0000313" key="2">
    <source>
        <dbReference type="EMBL" id="KAG8171299.1"/>
    </source>
</evidence>
<name>A0AAV6THW8_9ARAC</name>
<keyword evidence="3" id="KW-1185">Reference proteome</keyword>
<evidence type="ECO:0000313" key="3">
    <source>
        <dbReference type="Proteomes" id="UP000827092"/>
    </source>
</evidence>
<proteinExistence type="predicted"/>
<feature type="compositionally biased region" description="Basic and acidic residues" evidence="1">
    <location>
        <begin position="37"/>
        <end position="55"/>
    </location>
</feature>
<feature type="region of interest" description="Disordered" evidence="1">
    <location>
        <begin position="16"/>
        <end position="77"/>
    </location>
</feature>
<comment type="caution">
    <text evidence="2">The sequence shown here is derived from an EMBL/GenBank/DDBJ whole genome shotgun (WGS) entry which is preliminary data.</text>
</comment>
<organism evidence="2 3">
    <name type="scientific">Oedothorax gibbosus</name>
    <dbReference type="NCBI Taxonomy" id="931172"/>
    <lineage>
        <taxon>Eukaryota</taxon>
        <taxon>Metazoa</taxon>
        <taxon>Ecdysozoa</taxon>
        <taxon>Arthropoda</taxon>
        <taxon>Chelicerata</taxon>
        <taxon>Arachnida</taxon>
        <taxon>Araneae</taxon>
        <taxon>Araneomorphae</taxon>
        <taxon>Entelegynae</taxon>
        <taxon>Araneoidea</taxon>
        <taxon>Linyphiidae</taxon>
        <taxon>Erigoninae</taxon>
        <taxon>Oedothorax</taxon>
    </lineage>
</organism>
<feature type="compositionally biased region" description="Polar residues" evidence="1">
    <location>
        <begin position="56"/>
        <end position="66"/>
    </location>
</feature>